<feature type="region of interest" description="Disordered" evidence="9">
    <location>
        <begin position="1929"/>
        <end position="2023"/>
    </location>
</feature>
<evidence type="ECO:0000256" key="5">
    <source>
        <dbReference type="ARBA" id="ARBA00023054"/>
    </source>
</evidence>
<feature type="non-terminal residue" evidence="11">
    <location>
        <position position="1"/>
    </location>
</feature>
<name>A0A3E2HCG6_SCYLI</name>
<keyword evidence="4" id="KW-0498">Mitosis</keyword>
<dbReference type="FunFam" id="3.40.50.300:FF:000424">
    <property type="entry name" value="Structural maintenance of chromosomes 3"/>
    <property type="match status" value="1"/>
</dbReference>
<evidence type="ECO:0000256" key="1">
    <source>
        <dbReference type="ARBA" id="ARBA00004123"/>
    </source>
</evidence>
<dbReference type="GO" id="GO:0007059">
    <property type="term" value="P:chromosome segregation"/>
    <property type="evidence" value="ECO:0007669"/>
    <property type="project" value="UniProtKB-ARBA"/>
</dbReference>
<dbReference type="InterPro" id="IPR027417">
    <property type="entry name" value="P-loop_NTPase"/>
</dbReference>
<feature type="compositionally biased region" description="Basic and acidic residues" evidence="9">
    <location>
        <begin position="1530"/>
        <end position="1581"/>
    </location>
</feature>
<dbReference type="GO" id="GO:0005524">
    <property type="term" value="F:ATP binding"/>
    <property type="evidence" value="ECO:0007669"/>
    <property type="project" value="InterPro"/>
</dbReference>
<sequence length="2261" mass="258506">MYIKQIIIQGFKSYKEQTVIEPFSPGTNVIVGRNGSGKSNFFAAIRFVLSDAYSQMGREERQALLHEGSGSAVMSAYVEIIFDNSDDRFPTGKDELILRRTIGLKKDEYSLDRKSATKADVMNLLESAGFSRSNPYYIVPQGRVTALTNMKDAERLNLLKEVAGTQVYEARRSESLKIMAETNNKRAKIDETLEYIKERLRELEEEKEELRDYQEKDKERRCLEYAFYHREQVALAAALDEVEESRQGGMEGTDENREAFLEGERMIEQLDIEIKQLHRQTELLRLERRQLEEDRRETAKTQAKIELDVKTFTDGFAATKQAVSHHEQELAAVRQEIATKEAELTNIMPDYTQRKAKETEVKEKLDSAEATRSRLYAKQGRSAQFKSKAERDRWLKKEIDALKATIGEQSKNRSNADAEVKAMQTEIQSLEGEIAGLRERFEGWGGSRQALSDEVATAKDALERLSDERKNLRREDDKLESVIEDARQERDRAERELSHTMDGATARGLATVRRLKRERNITGAYGTLAELLDVPEAYRLAVEQTAGNSLFHYVVDDAETATQLADALYKQHGGRVTFMPLSQLRPKHINLPKAADVIPMIEKIQFDRKYEKAFNQVFGKTIICPNLVIAGQYARSHGVSAITPDGDTTNKRGAMTGGYIDPRKSRLEAVRAVNKWRDTYETLRSQADDIRKKIEMKDQEITAAMSDLQKLDQKLRRLDDSFEPLRFELRTKTSQFERQQDQLDSTLRRAEIMERLLKESTENLKGFEAELASEFKKALGVEEEKQLEQLNTTVQDFQKQWNELSKSRRELEGRKQLLEVDLRENLRQKLDQLNSQEFDSAVAGTSGNLQESQRELKRIKKAAAAVDSKLQENEQLVEENRTKISKLENERAQRSEQQQEIAQAIEKHQKRMNKAAAKKALLTTSAAECAKNIRDLGVLPDEAFEKFANTDSKTVTARLKKVNEALKKYKHVNKKAVEQYNAFTTQRDSLTKRRKELDDSQVSIQELVEVLDQRKDEAIERTFKQVSKEFATIFERLVPAGRGRLVIQRKTDQRHRDDDETGDEHRESIENYTGVGISVSFNSKHDEQQRIQQLSGGQKSLCALALVFAIQQCDPAPFYLFDEIDANLDAQYRTAVAQMLKSISEQQGSQDNENGAGDMSGQFICTTFRPEMLLVADKCYGVTFHNKTSGIDAHSPPAMANFSFNKQDISLNKVTNREPWLTPLGKASFQSPHFSFSGLNQGLKRQGTPSAENFHPKRQQVFPIHQNVEGKWATTRELQCPIHFSSPAIAKQITTATVIEDDEEADSTPLEVLLKRTKSHFPVRGGMKEFDAKAVLPSHVVDLCTPQSQQIPRTQKSVVKSRVDSPSLRSEGKKGSLRKVAQFAQEYDQKEIQVNRRDRQSKVAEVLIQREKEGEIQALEEALFGESLSEDEETKRKREEMVRMEARLVRKIRENKRAEEAERQRLIEMRKEERKEQKIRDEEKKMREKEEAQQARRQKKMLLSSNPQIQILMQEIEMLKQQNVARIEAERKRAAEAAEKEKKEEQKRKVEERKADEERARAKEAEDIRKLQARLEARKQEAASLTPSKTSSTKNLKIRELEANSQRRISSPKPSSRLKKTKSLSTSNQHIPSKNKHKTSQGRKKVISEESLFIPEDSLSDSYPPRSPSPNEDLPNKSSAEEPIAAQLDELPHKCNLKEGIAQNSTSEVQLDIEAAEVRATPVLPKSLTTAEVSDQRAYSETIQPHEPPKSTECIHESATLPGSQTSLNLVDGQSVVINDSQSTEVNLLNNEEQISSQEVSEKENKRKKLEEGRKYRGKALCKAYEQRLRNQAAQRGIPLEEKELQKKLEEYIKRRQDRLNEKDRENESNNNQKLPETQVIRDKSPSQVDSGDPEVHTRNERVRATQESLDALGKGRKNRYAHIAAVKTVNDFQDESEESEEDPDEDDMTTCVNQNSEVIENNQHIPDYTESSDTQEAQTGDSHITCEQSSSNSDDDTIQLQGNQPQDRGHATQLPTPPESCTSTQFTFNASRHERVRMYMVMQDKSHADEEADPEFMRMFSTRDGANRFAITQINEYRKDPHRPFSSIIEKYQDDLYQGVVKIDEENSIMIYVTSVFKSTPELSGVNLAAIPARFPEKSFLVFQTLVSKIQTEEENTTTIREACSAVPGMHFSMRELANKEASDYLIAFIKPKEDKIDDILEYGKEGGWASVIRERLKECDETGECFDGDIEPEPGTLRWLPYIRIRVWVEPYIMQGPLN</sequence>
<keyword evidence="7" id="KW-0131">Cell cycle</keyword>
<keyword evidence="6" id="KW-0539">Nucleus</keyword>
<evidence type="ECO:0000256" key="2">
    <source>
        <dbReference type="ARBA" id="ARBA00005917"/>
    </source>
</evidence>
<keyword evidence="5 8" id="KW-0175">Coiled coil</keyword>
<evidence type="ECO:0000256" key="7">
    <source>
        <dbReference type="ARBA" id="ARBA00023306"/>
    </source>
</evidence>
<feature type="compositionally biased region" description="Polar residues" evidence="9">
    <location>
        <begin position="1789"/>
        <end position="1799"/>
    </location>
</feature>
<proteinExistence type="inferred from homology"/>
<dbReference type="InterPro" id="IPR003395">
    <property type="entry name" value="RecF/RecN/SMC_N"/>
</dbReference>
<dbReference type="GO" id="GO:0051301">
    <property type="term" value="P:cell division"/>
    <property type="evidence" value="ECO:0007669"/>
    <property type="project" value="UniProtKB-KW"/>
</dbReference>
<dbReference type="InterPro" id="IPR010935">
    <property type="entry name" value="SMC_hinge"/>
</dbReference>
<feature type="region of interest" description="Disordered" evidence="9">
    <location>
        <begin position="1530"/>
        <end position="1686"/>
    </location>
</feature>
<dbReference type="InterPro" id="IPR036277">
    <property type="entry name" value="SMC_hinge_sf"/>
</dbReference>
<feature type="region of interest" description="Disordered" evidence="9">
    <location>
        <begin position="1470"/>
        <end position="1503"/>
    </location>
</feature>
<dbReference type="Gene3D" id="3.40.50.300">
    <property type="entry name" value="P-loop containing nucleotide triphosphate hydrolases"/>
    <property type="match status" value="2"/>
</dbReference>
<dbReference type="PANTHER" id="PTHR43977">
    <property type="entry name" value="STRUCTURAL MAINTENANCE OF CHROMOSOMES PROTEIN 3"/>
    <property type="match status" value="1"/>
</dbReference>
<keyword evidence="12" id="KW-1185">Reference proteome</keyword>
<organism evidence="11 12">
    <name type="scientific">Scytalidium lignicola</name>
    <name type="common">Hyphomycete</name>
    <dbReference type="NCBI Taxonomy" id="5539"/>
    <lineage>
        <taxon>Eukaryota</taxon>
        <taxon>Fungi</taxon>
        <taxon>Dikarya</taxon>
        <taxon>Ascomycota</taxon>
        <taxon>Pezizomycotina</taxon>
        <taxon>Leotiomycetes</taxon>
        <taxon>Leotiomycetes incertae sedis</taxon>
        <taxon>Scytalidium</taxon>
    </lineage>
</organism>
<dbReference type="Proteomes" id="UP000258309">
    <property type="component" value="Unassembled WGS sequence"/>
</dbReference>
<keyword evidence="3" id="KW-0132">Cell division</keyword>
<feature type="compositionally biased region" description="Basic residues" evidence="9">
    <location>
        <begin position="1633"/>
        <end position="1645"/>
    </location>
</feature>
<dbReference type="STRING" id="5539.A0A3E2HCG6"/>
<evidence type="ECO:0000256" key="9">
    <source>
        <dbReference type="SAM" id="MobiDB-lite"/>
    </source>
</evidence>
<feature type="non-terminal residue" evidence="11">
    <location>
        <position position="2261"/>
    </location>
</feature>
<dbReference type="GO" id="GO:0005634">
    <property type="term" value="C:nucleus"/>
    <property type="evidence" value="ECO:0007669"/>
    <property type="project" value="UniProtKB-SubCell"/>
</dbReference>
<comment type="similarity">
    <text evidence="2">Belongs to the SMC family. SMC3 subfamily.</text>
</comment>
<dbReference type="FunFam" id="3.40.50.300:FF:000370">
    <property type="entry name" value="Structural maintenance of chromosomes 3"/>
    <property type="match status" value="1"/>
</dbReference>
<feature type="coiled-coil region" evidence="8">
    <location>
        <begin position="267"/>
        <end position="297"/>
    </location>
</feature>
<feature type="coiled-coil region" evidence="8">
    <location>
        <begin position="673"/>
        <end position="918"/>
    </location>
</feature>
<feature type="compositionally biased region" description="Basic and acidic residues" evidence="9">
    <location>
        <begin position="1894"/>
        <end position="1905"/>
    </location>
</feature>
<dbReference type="GO" id="GO:0016887">
    <property type="term" value="F:ATP hydrolysis activity"/>
    <property type="evidence" value="ECO:0007669"/>
    <property type="project" value="InterPro"/>
</dbReference>
<protein>
    <recommendedName>
        <fullName evidence="10">SMC hinge domain-containing protein</fullName>
    </recommendedName>
</protein>
<dbReference type="CDD" id="cd03272">
    <property type="entry name" value="ABC_SMC3_euk"/>
    <property type="match status" value="1"/>
</dbReference>
<gene>
    <name evidence="11" type="ORF">B7463_g5250</name>
</gene>
<feature type="region of interest" description="Disordered" evidence="9">
    <location>
        <begin position="1719"/>
        <end position="1754"/>
    </location>
</feature>
<reference evidence="11 12" key="1">
    <citation type="submission" date="2018-05" db="EMBL/GenBank/DDBJ databases">
        <title>Draft genome sequence of Scytalidium lignicola DSM 105466, a ubiquitous saprotrophic fungus.</title>
        <authorList>
            <person name="Buettner E."/>
            <person name="Gebauer A.M."/>
            <person name="Hofrichter M."/>
            <person name="Liers C."/>
            <person name="Kellner H."/>
        </authorList>
    </citation>
    <scope>NUCLEOTIDE SEQUENCE [LARGE SCALE GENOMIC DNA]</scope>
    <source>
        <strain evidence="11 12">DSM 105466</strain>
    </source>
</reference>
<comment type="subcellular location">
    <subcellularLocation>
        <location evidence="1">Nucleus</location>
    </subcellularLocation>
</comment>
<evidence type="ECO:0000256" key="6">
    <source>
        <dbReference type="ARBA" id="ARBA00023242"/>
    </source>
</evidence>
<dbReference type="InterPro" id="IPR041741">
    <property type="entry name" value="SMC3_ABC_euk"/>
</dbReference>
<evidence type="ECO:0000256" key="4">
    <source>
        <dbReference type="ARBA" id="ARBA00022776"/>
    </source>
</evidence>
<feature type="compositionally biased region" description="Basic and acidic residues" evidence="9">
    <location>
        <begin position="1800"/>
        <end position="1811"/>
    </location>
</feature>
<feature type="compositionally biased region" description="Polar residues" evidence="9">
    <location>
        <begin position="1951"/>
        <end position="2007"/>
    </location>
</feature>
<feature type="coiled-coil region" evidence="8">
    <location>
        <begin position="186"/>
        <end position="220"/>
    </location>
</feature>
<evidence type="ECO:0000256" key="8">
    <source>
        <dbReference type="SAM" id="Coils"/>
    </source>
</evidence>
<feature type="region of interest" description="Disordered" evidence="9">
    <location>
        <begin position="1858"/>
        <end position="1911"/>
    </location>
</feature>
<evidence type="ECO:0000259" key="10">
    <source>
        <dbReference type="SMART" id="SM00968"/>
    </source>
</evidence>
<dbReference type="Pfam" id="PF06470">
    <property type="entry name" value="SMC_hinge"/>
    <property type="match status" value="1"/>
</dbReference>
<feature type="compositionally biased region" description="Acidic residues" evidence="9">
    <location>
        <begin position="1933"/>
        <end position="1949"/>
    </location>
</feature>
<feature type="coiled-coil region" evidence="8">
    <location>
        <begin position="413"/>
        <end position="503"/>
    </location>
</feature>
<dbReference type="OMA" id="RKLQWER"/>
<dbReference type="SUPFAM" id="SSF75553">
    <property type="entry name" value="Smc hinge domain"/>
    <property type="match status" value="1"/>
</dbReference>
<dbReference type="SUPFAM" id="SSF52540">
    <property type="entry name" value="P-loop containing nucleoside triphosphate hydrolases"/>
    <property type="match status" value="1"/>
</dbReference>
<feature type="compositionally biased region" description="Polar residues" evidence="9">
    <location>
        <begin position="1727"/>
        <end position="1743"/>
    </location>
</feature>
<feature type="domain" description="SMC hinge" evidence="10">
    <location>
        <begin position="522"/>
        <end position="634"/>
    </location>
</feature>
<evidence type="ECO:0000256" key="3">
    <source>
        <dbReference type="ARBA" id="ARBA00022618"/>
    </source>
</evidence>
<dbReference type="EMBL" id="NCSJ02000084">
    <property type="protein sequence ID" value="RFU31080.1"/>
    <property type="molecule type" value="Genomic_DNA"/>
</dbReference>
<dbReference type="Gene3D" id="3.30.70.1620">
    <property type="match status" value="1"/>
</dbReference>
<feature type="compositionally biased region" description="Polar residues" evidence="9">
    <location>
        <begin position="1583"/>
        <end position="1595"/>
    </location>
</feature>
<dbReference type="GO" id="GO:0005694">
    <property type="term" value="C:chromosome"/>
    <property type="evidence" value="ECO:0007669"/>
    <property type="project" value="InterPro"/>
</dbReference>
<evidence type="ECO:0000313" key="11">
    <source>
        <dbReference type="EMBL" id="RFU31080.1"/>
    </source>
</evidence>
<comment type="caution">
    <text evidence="11">The sequence shown here is derived from an EMBL/GenBank/DDBJ whole genome shotgun (WGS) entry which is preliminary data.</text>
</comment>
<dbReference type="Pfam" id="PF02463">
    <property type="entry name" value="SMC_N"/>
    <property type="match status" value="1"/>
</dbReference>
<feature type="compositionally biased region" description="Basic and acidic residues" evidence="9">
    <location>
        <begin position="1858"/>
        <end position="1868"/>
    </location>
</feature>
<accession>A0A3E2HCG6</accession>
<dbReference type="Gene3D" id="1.20.1060.20">
    <property type="match status" value="1"/>
</dbReference>
<dbReference type="OrthoDB" id="431497at2759"/>
<feature type="region of interest" description="Disordered" evidence="9">
    <location>
        <begin position="1789"/>
        <end position="1811"/>
    </location>
</feature>
<dbReference type="GO" id="GO:0051276">
    <property type="term" value="P:chromosome organization"/>
    <property type="evidence" value="ECO:0007669"/>
    <property type="project" value="InterPro"/>
</dbReference>
<feature type="compositionally biased region" description="Basic and acidic residues" evidence="9">
    <location>
        <begin position="1470"/>
        <end position="1494"/>
    </location>
</feature>
<dbReference type="SMART" id="SM00968">
    <property type="entry name" value="SMC_hinge"/>
    <property type="match status" value="1"/>
</dbReference>
<evidence type="ECO:0000313" key="12">
    <source>
        <dbReference type="Proteomes" id="UP000258309"/>
    </source>
</evidence>